<feature type="transmembrane region" description="Helical" evidence="1">
    <location>
        <begin position="20"/>
        <end position="39"/>
    </location>
</feature>
<sequence length="249" mass="28374">MFNLIKAEFYQLKVRLSPKIWLLMSILISMAIVIVPYLFENNFSGTGGIPSYFLAQAYAEFATSMAVYFLLGLTLTTFNNDIKHRTIVNSASIGYSRTKIYFSKFISSLTFALIFLALSFLTFALVIQFFYPTDFSSLVDMIVVDKFLAYLPIWLAYLALYIAILFVSDGTMPITVLMIILIMSPLFLNLASYASEWIKAIRPYVLTELNPDVALSVFGIENASYIITFIYFIVFTFVGLTLFKRKEIK</sequence>
<keyword evidence="1" id="KW-1133">Transmembrane helix</keyword>
<evidence type="ECO:0000313" key="3">
    <source>
        <dbReference type="Proteomes" id="UP000430975"/>
    </source>
</evidence>
<name>A0A6I2GJH0_9LACT</name>
<dbReference type="Proteomes" id="UP000430975">
    <property type="component" value="Unassembled WGS sequence"/>
</dbReference>
<comment type="caution">
    <text evidence="2">The sequence shown here is derived from an EMBL/GenBank/DDBJ whole genome shotgun (WGS) entry which is preliminary data.</text>
</comment>
<organism evidence="2 3">
    <name type="scientific">Fundicoccus ignavus</name>
    <dbReference type="NCBI Taxonomy" id="2664442"/>
    <lineage>
        <taxon>Bacteria</taxon>
        <taxon>Bacillati</taxon>
        <taxon>Bacillota</taxon>
        <taxon>Bacilli</taxon>
        <taxon>Lactobacillales</taxon>
        <taxon>Aerococcaceae</taxon>
        <taxon>Fundicoccus</taxon>
    </lineage>
</organism>
<feature type="transmembrane region" description="Helical" evidence="1">
    <location>
        <begin position="105"/>
        <end position="127"/>
    </location>
</feature>
<feature type="transmembrane region" description="Helical" evidence="1">
    <location>
        <begin position="174"/>
        <end position="194"/>
    </location>
</feature>
<protein>
    <submittedName>
        <fullName evidence="2">ABC transporter permease subunit</fullName>
    </submittedName>
</protein>
<keyword evidence="1" id="KW-0812">Transmembrane</keyword>
<evidence type="ECO:0000313" key="2">
    <source>
        <dbReference type="EMBL" id="MRI85651.1"/>
    </source>
</evidence>
<feature type="transmembrane region" description="Helical" evidence="1">
    <location>
        <begin position="223"/>
        <end position="243"/>
    </location>
</feature>
<evidence type="ECO:0000256" key="1">
    <source>
        <dbReference type="SAM" id="Phobius"/>
    </source>
</evidence>
<reference evidence="2 3" key="1">
    <citation type="submission" date="2019-11" db="EMBL/GenBank/DDBJ databases">
        <title>Characterisation of Fundicoccus ignavus gen. nov. sp. nov., a novel genus of the family Aerococcaceae isolated from bulk tank milk.</title>
        <authorList>
            <person name="Siebert A."/>
            <person name="Huptas C."/>
            <person name="Wenning M."/>
            <person name="Scherer S."/>
            <person name="Doll E.V."/>
        </authorList>
    </citation>
    <scope>NUCLEOTIDE SEQUENCE [LARGE SCALE GENOMIC DNA]</scope>
    <source>
        <strain evidence="2 3">WS4759</strain>
    </source>
</reference>
<proteinExistence type="predicted"/>
<feature type="transmembrane region" description="Helical" evidence="1">
    <location>
        <begin position="51"/>
        <end position="75"/>
    </location>
</feature>
<dbReference type="EMBL" id="WJQS01000005">
    <property type="protein sequence ID" value="MRI85651.1"/>
    <property type="molecule type" value="Genomic_DNA"/>
</dbReference>
<keyword evidence="1" id="KW-0472">Membrane</keyword>
<keyword evidence="3" id="KW-1185">Reference proteome</keyword>
<dbReference type="RefSeq" id="WP_153863583.1">
    <property type="nucleotide sequence ID" value="NZ_WJQS01000005.1"/>
</dbReference>
<accession>A0A6I2GJH0</accession>
<gene>
    <name evidence="2" type="ORF">GIY09_07120</name>
</gene>
<dbReference type="AlphaFoldDB" id="A0A6I2GJH0"/>
<feature type="transmembrane region" description="Helical" evidence="1">
    <location>
        <begin position="147"/>
        <end position="167"/>
    </location>
</feature>